<keyword evidence="3" id="KW-1185">Reference proteome</keyword>
<gene>
    <name evidence="2" type="ORF">BDBG_16485</name>
</gene>
<evidence type="ECO:0000313" key="2">
    <source>
        <dbReference type="EMBL" id="OAT05576.1"/>
    </source>
</evidence>
<evidence type="ECO:0000313" key="3">
    <source>
        <dbReference type="Proteomes" id="UP000002038"/>
    </source>
</evidence>
<dbReference type="EMBL" id="GG657450">
    <property type="protein sequence ID" value="OAT05576.1"/>
    <property type="molecule type" value="Genomic_DNA"/>
</dbReference>
<feature type="region of interest" description="Disordered" evidence="1">
    <location>
        <begin position="92"/>
        <end position="111"/>
    </location>
</feature>
<name>A0A179UC40_BLAGS</name>
<dbReference type="RefSeq" id="XP_031576784.1">
    <property type="nucleotide sequence ID" value="XM_031724431.1"/>
</dbReference>
<protein>
    <submittedName>
        <fullName evidence="2">Uncharacterized protein</fullName>
    </submittedName>
</protein>
<dbReference type="KEGG" id="bgh:BDBG_16485"/>
<dbReference type="VEuPathDB" id="FungiDB:BDBG_16485"/>
<dbReference type="Proteomes" id="UP000002038">
    <property type="component" value="Unassembled WGS sequence"/>
</dbReference>
<accession>A0A179UC40</accession>
<dbReference type="RefSeq" id="XP_031576783.1">
    <property type="nucleotide sequence ID" value="XM_031724430.1"/>
</dbReference>
<proteinExistence type="predicted"/>
<feature type="compositionally biased region" description="Basic residues" evidence="1">
    <location>
        <begin position="99"/>
        <end position="111"/>
    </location>
</feature>
<evidence type="ECO:0000256" key="1">
    <source>
        <dbReference type="SAM" id="MobiDB-lite"/>
    </source>
</evidence>
<dbReference type="EMBL" id="GG657450">
    <property type="protein sequence ID" value="OAT05575.1"/>
    <property type="molecule type" value="Genomic_DNA"/>
</dbReference>
<reference evidence="2" key="1">
    <citation type="submission" date="2009-02" db="EMBL/GenBank/DDBJ databases">
        <title>The Genome Sequence of Blastomyces dermatitidis strain SLH14081.</title>
        <authorList>
            <consortium name="The Broad Institute Genome Sequencing Platform"/>
            <consortium name="Broad Institute Microbial Sequencing Center."/>
            <person name="Champion M."/>
            <person name="Cuomo C."/>
            <person name="Ma L.-J."/>
            <person name="Henn M.R."/>
            <person name="Klein B."/>
            <person name="Goldman B."/>
            <person name="Young S."/>
            <person name="Kodira C.D."/>
            <person name="Zeng Q."/>
            <person name="Koehrsen M."/>
            <person name="Alvarado L."/>
            <person name="Berlin A.M."/>
            <person name="Heiman D.I."/>
            <person name="Hepburn T.A."/>
            <person name="Saif S."/>
            <person name="Shea T.D."/>
            <person name="Shenoy N."/>
            <person name="Sykes S."/>
            <person name="Galagan J."/>
            <person name="Nusbaum C."/>
            <person name="Birren B."/>
        </authorList>
    </citation>
    <scope>NUCLEOTIDE SEQUENCE</scope>
    <source>
        <strain evidence="2">SLH14081</strain>
    </source>
</reference>
<reference evidence="3" key="2">
    <citation type="journal article" date="2015" name="PLoS Genet.">
        <title>The dynamic genome and transcriptome of the human fungal pathogen Blastomyces and close relative Emmonsia.</title>
        <authorList>
            <person name="Munoz J.F."/>
            <person name="Gauthier G.M."/>
            <person name="Desjardins C.A."/>
            <person name="Gallo J.E."/>
            <person name="Holder J."/>
            <person name="Sullivan T.D."/>
            <person name="Marty A.J."/>
            <person name="Carmen J.C."/>
            <person name="Chen Z."/>
            <person name="Ding L."/>
            <person name="Gujja S."/>
            <person name="Magrini V."/>
            <person name="Misas E."/>
            <person name="Mitreva M."/>
            <person name="Priest M."/>
            <person name="Saif S."/>
            <person name="Whiston E.A."/>
            <person name="Young S."/>
            <person name="Zeng Q."/>
            <person name="Goldman W.E."/>
            <person name="Mardis E.R."/>
            <person name="Taylor J.W."/>
            <person name="McEwen J.G."/>
            <person name="Clay O.K."/>
            <person name="Klein B.S."/>
            <person name="Cuomo C.A."/>
        </authorList>
    </citation>
    <scope>NUCLEOTIDE SEQUENCE [LARGE SCALE GENOMIC DNA]</scope>
    <source>
        <strain evidence="3">SLH14081</strain>
    </source>
</reference>
<sequence length="111" mass="12670">MLKDRTPLPTTLKFMVRDSNGNFRNSKCPPYVPIPVSLSRRTEAVWTTYCEPLHAHLSLNQHLHDTSNRSGTSFYVCFQALEHLTLCSDPVARTPGLAGRRRSFPRRSKTQ</sequence>
<dbReference type="AlphaFoldDB" id="A0A179UC40"/>
<organism evidence="2 3">
    <name type="scientific">Blastomyces gilchristii (strain SLH14081)</name>
    <name type="common">Blastomyces dermatitidis</name>
    <dbReference type="NCBI Taxonomy" id="559298"/>
    <lineage>
        <taxon>Eukaryota</taxon>
        <taxon>Fungi</taxon>
        <taxon>Dikarya</taxon>
        <taxon>Ascomycota</taxon>
        <taxon>Pezizomycotina</taxon>
        <taxon>Eurotiomycetes</taxon>
        <taxon>Eurotiomycetidae</taxon>
        <taxon>Onygenales</taxon>
        <taxon>Ajellomycetaceae</taxon>
        <taxon>Blastomyces</taxon>
    </lineage>
</organism>
<dbReference type="GeneID" id="42528586"/>